<evidence type="ECO:0000313" key="2">
    <source>
        <dbReference type="EMBL" id="PYI64851.1"/>
    </source>
</evidence>
<feature type="region of interest" description="Disordered" evidence="1">
    <location>
        <begin position="1"/>
        <end position="21"/>
    </location>
</feature>
<accession>A0A2V5L0T2</accession>
<evidence type="ECO:0000256" key="1">
    <source>
        <dbReference type="SAM" id="MobiDB-lite"/>
    </source>
</evidence>
<comment type="caution">
    <text evidence="2">The sequence shown here is derived from an EMBL/GenBank/DDBJ whole genome shotgun (WGS) entry which is preliminary data.</text>
</comment>
<protein>
    <submittedName>
        <fullName evidence="2">Alcohol dehydrogenase</fullName>
    </submittedName>
</protein>
<dbReference type="InterPro" id="IPR011032">
    <property type="entry name" value="GroES-like_sf"/>
</dbReference>
<reference evidence="2 3" key="1">
    <citation type="submission" date="2018-05" db="EMBL/GenBank/DDBJ databases">
        <title>Genetic diversity of glacier-inhabiting Cryobacterium bacteria in China and description of Cryobacterium mengkeensis sp. nov. and Arthrobacter glacialis sp. nov.</title>
        <authorList>
            <person name="Liu Q."/>
            <person name="Xin Y.-H."/>
        </authorList>
    </citation>
    <scope>NUCLEOTIDE SEQUENCE [LARGE SCALE GENOMIC DNA]</scope>
    <source>
        <strain evidence="2 3">LI2</strain>
    </source>
</reference>
<feature type="non-terminal residue" evidence="2">
    <location>
        <position position="50"/>
    </location>
</feature>
<dbReference type="AlphaFoldDB" id="A0A2V5L0T2"/>
<dbReference type="EMBL" id="QJVD01000037">
    <property type="protein sequence ID" value="PYI64851.1"/>
    <property type="molecule type" value="Genomic_DNA"/>
</dbReference>
<keyword evidence="3" id="KW-1185">Reference proteome</keyword>
<dbReference type="Proteomes" id="UP000247832">
    <property type="component" value="Unassembled WGS sequence"/>
</dbReference>
<gene>
    <name evidence="2" type="ORF">CVV68_20745</name>
</gene>
<dbReference type="Gene3D" id="3.90.180.10">
    <property type="entry name" value="Medium-chain alcohol dehydrogenases, catalytic domain"/>
    <property type="match status" value="1"/>
</dbReference>
<evidence type="ECO:0000313" key="3">
    <source>
        <dbReference type="Proteomes" id="UP000247832"/>
    </source>
</evidence>
<organism evidence="2 3">
    <name type="scientific">Arthrobacter livingstonensis</name>
    <dbReference type="NCBI Taxonomy" id="670078"/>
    <lineage>
        <taxon>Bacteria</taxon>
        <taxon>Bacillati</taxon>
        <taxon>Actinomycetota</taxon>
        <taxon>Actinomycetes</taxon>
        <taxon>Micrococcales</taxon>
        <taxon>Micrococcaceae</taxon>
        <taxon>Arthrobacter</taxon>
    </lineage>
</organism>
<proteinExistence type="predicted"/>
<dbReference type="SUPFAM" id="SSF50129">
    <property type="entry name" value="GroES-like"/>
    <property type="match status" value="1"/>
</dbReference>
<sequence>MLTVNAYAAPSATGAPIPTTIERRDVGPHDVLIDIKFAGICHSDIHTVRG</sequence>
<name>A0A2V5L0T2_9MICC</name>